<dbReference type="Proteomes" id="UP001233999">
    <property type="component" value="Unassembled WGS sequence"/>
</dbReference>
<keyword evidence="2" id="KW-1185">Reference proteome</keyword>
<reference evidence="1" key="1">
    <citation type="journal article" date="2023" name="IScience">
        <title>Live-bearing cockroach genome reveals convergent evolutionary mechanisms linked to viviparity in insects and beyond.</title>
        <authorList>
            <person name="Fouks B."/>
            <person name="Harrison M.C."/>
            <person name="Mikhailova A.A."/>
            <person name="Marchal E."/>
            <person name="English S."/>
            <person name="Carruthers M."/>
            <person name="Jennings E.C."/>
            <person name="Chiamaka E.L."/>
            <person name="Frigard R.A."/>
            <person name="Pippel M."/>
            <person name="Attardo G.M."/>
            <person name="Benoit J.B."/>
            <person name="Bornberg-Bauer E."/>
            <person name="Tobe S.S."/>
        </authorList>
    </citation>
    <scope>NUCLEOTIDE SEQUENCE</scope>
    <source>
        <strain evidence="1">Stay&amp;Tobe</strain>
    </source>
</reference>
<organism evidence="1 2">
    <name type="scientific">Diploptera punctata</name>
    <name type="common">Pacific beetle cockroach</name>
    <dbReference type="NCBI Taxonomy" id="6984"/>
    <lineage>
        <taxon>Eukaryota</taxon>
        <taxon>Metazoa</taxon>
        <taxon>Ecdysozoa</taxon>
        <taxon>Arthropoda</taxon>
        <taxon>Hexapoda</taxon>
        <taxon>Insecta</taxon>
        <taxon>Pterygota</taxon>
        <taxon>Neoptera</taxon>
        <taxon>Polyneoptera</taxon>
        <taxon>Dictyoptera</taxon>
        <taxon>Blattodea</taxon>
        <taxon>Blaberoidea</taxon>
        <taxon>Blaberidae</taxon>
        <taxon>Diplopterinae</taxon>
        <taxon>Diploptera</taxon>
    </lineage>
</organism>
<evidence type="ECO:0000313" key="2">
    <source>
        <dbReference type="Proteomes" id="UP001233999"/>
    </source>
</evidence>
<feature type="non-terminal residue" evidence="1">
    <location>
        <position position="1"/>
    </location>
</feature>
<accession>A0AAD7ZE28</accession>
<comment type="caution">
    <text evidence="1">The sequence shown here is derived from an EMBL/GenBank/DDBJ whole genome shotgun (WGS) entry which is preliminary data.</text>
</comment>
<gene>
    <name evidence="1" type="ORF">L9F63_004888</name>
</gene>
<name>A0AAD7ZE28_DIPPU</name>
<dbReference type="AlphaFoldDB" id="A0AAD7ZE28"/>
<sequence length="137" mass="15738">SQIIMNYQIEIKQEHFLPQTEFRPQDRNVEIKPEINIPIGSVGYKCELSEAVEPLVSLQTEDVVVKVETKSEREDQTDYVHIEHETFPAPKETKLQITSDAVKDEIEKIYIKDEITGNLVSLPVFTAKISCYDCINI</sequence>
<dbReference type="EMBL" id="JASPKZ010008856">
    <property type="protein sequence ID" value="KAJ9578874.1"/>
    <property type="molecule type" value="Genomic_DNA"/>
</dbReference>
<proteinExistence type="predicted"/>
<evidence type="ECO:0000313" key="1">
    <source>
        <dbReference type="EMBL" id="KAJ9578874.1"/>
    </source>
</evidence>
<protein>
    <submittedName>
        <fullName evidence="1">Uncharacterized protein</fullName>
    </submittedName>
</protein>
<reference evidence="1" key="2">
    <citation type="submission" date="2023-05" db="EMBL/GenBank/DDBJ databases">
        <authorList>
            <person name="Fouks B."/>
        </authorList>
    </citation>
    <scope>NUCLEOTIDE SEQUENCE</scope>
    <source>
        <strain evidence="1">Stay&amp;Tobe</strain>
        <tissue evidence="1">Testes</tissue>
    </source>
</reference>